<dbReference type="PROSITE" id="PS01276">
    <property type="entry name" value="PEPTIDASE_U32"/>
    <property type="match status" value="1"/>
</dbReference>
<proteinExistence type="predicted"/>
<gene>
    <name evidence="2" type="ORF">H8730_10875</name>
</gene>
<dbReference type="InterPro" id="IPR051454">
    <property type="entry name" value="RNA/ubiquinone_mod_enzymes"/>
</dbReference>
<reference evidence="2" key="1">
    <citation type="submission" date="2020-08" db="EMBL/GenBank/DDBJ databases">
        <title>Genome public.</title>
        <authorList>
            <person name="Liu C."/>
            <person name="Sun Q."/>
        </authorList>
    </citation>
    <scope>NUCLEOTIDE SEQUENCE</scope>
    <source>
        <strain evidence="2">NSJ-32</strain>
    </source>
</reference>
<evidence type="ECO:0000259" key="1">
    <source>
        <dbReference type="Pfam" id="PF12392"/>
    </source>
</evidence>
<dbReference type="EMBL" id="JACRSQ010000015">
    <property type="protein sequence ID" value="MBC8544050.1"/>
    <property type="molecule type" value="Genomic_DNA"/>
</dbReference>
<protein>
    <submittedName>
        <fullName evidence="2">U32 family peptidase</fullName>
    </submittedName>
</protein>
<dbReference type="Proteomes" id="UP000657006">
    <property type="component" value="Unassembled WGS sequence"/>
</dbReference>
<organism evidence="2 3">
    <name type="scientific">Bianquea renquensis</name>
    <dbReference type="NCBI Taxonomy" id="2763661"/>
    <lineage>
        <taxon>Bacteria</taxon>
        <taxon>Bacillati</taxon>
        <taxon>Bacillota</taxon>
        <taxon>Clostridia</taxon>
        <taxon>Eubacteriales</taxon>
        <taxon>Bianqueaceae</taxon>
        <taxon>Bianquea</taxon>
    </lineage>
</organism>
<name>A0A926DVK8_9FIRM</name>
<dbReference type="Pfam" id="PF12392">
    <property type="entry name" value="DUF3656"/>
    <property type="match status" value="1"/>
</dbReference>
<dbReference type="PANTHER" id="PTHR30217:SF10">
    <property type="entry name" value="23S RRNA 5-HYDROXYCYTIDINE C2501 SYNTHASE"/>
    <property type="match status" value="1"/>
</dbReference>
<keyword evidence="3" id="KW-1185">Reference proteome</keyword>
<feature type="domain" description="Peptidase U32 collagenase" evidence="1">
    <location>
        <begin position="384"/>
        <end position="497"/>
    </location>
</feature>
<sequence length="795" mass="88855">MNREWLPELLSPAGDMDCLKAAVDAGCDAVYLGGSQFNARQGAGNFSAEEMEAAVRYCTLRGVKAYLTLNTLIKEREWEQLAAFVAEIAGMGFSGVILQDLGVAMYLRRHFPMLELHASTQMSVHDQAGVEFLNTQGFQRVVLAREMTLDEIRTLRAQTSTELEVFIHGALCYCYSGRCLMSSLIGGRSGNRGRCAQPCRLPYGYVDVQKNEIEEPAYRLNLKDMCSLDFVGDLVASGVHSLKIEGRLKSPAYVAGVTELYRRALDYCGEHHRSYVVTAGDRERLQQLYNRGGFSKGYYFGKEGMIDLENPKHSGLLVGTVAKVRGREGLCQIMPLRPLHPGDVIEIRTKKPPYPSYQLRPENVSEVGACCIPLKAGVEKDQQVFRLTDAQLLHALREKKTSRRLGVSMRAVLKKGIPMELTVTLRQLTITVWGAAPAKAEKQPITEDDVHRSLSKLGDTAFYLDGMSVEMDSDVFVPVAVLNQLRRDAVEKLESQLTARKTLSLEATVKPVAVRTSPEAHPPFLEIEFSRVEQFRAIPPECIPWIRRIFPRMERVMPEAAAEMLAWGQTNQVEICPVLPAVSQQRNRDAMRTLLRRWMDVCVQGYAVCHVGQVNLILDRNQPLHLNLGFGILNKEHACFWQRQGAVSFLLSPELNLRELRDLGRPEGASALVYGHIPIMVTEQCPGRDASGCRAETGAGTVSAYLKDRKGAQLPVERHCRFCYSTIYSSEPIWLGDKPEVLRHLPVDGLRMFFLEEAPEEVSRTLTAYAHALEGKAAHNGPSSYTRGHFFRGVE</sequence>
<dbReference type="AlphaFoldDB" id="A0A926DVK8"/>
<evidence type="ECO:0000313" key="2">
    <source>
        <dbReference type="EMBL" id="MBC8544050.1"/>
    </source>
</evidence>
<dbReference type="InterPro" id="IPR001539">
    <property type="entry name" value="Peptidase_U32"/>
</dbReference>
<accession>A0A926DVK8</accession>
<dbReference type="RefSeq" id="WP_177715917.1">
    <property type="nucleotide sequence ID" value="NZ_JACRSQ010000015.1"/>
</dbReference>
<dbReference type="InterPro" id="IPR020988">
    <property type="entry name" value="Pept_U32_collagenase"/>
</dbReference>
<dbReference type="PANTHER" id="PTHR30217">
    <property type="entry name" value="PEPTIDASE U32 FAMILY"/>
    <property type="match status" value="1"/>
</dbReference>
<dbReference type="Pfam" id="PF01136">
    <property type="entry name" value="Peptidase_U32"/>
    <property type="match status" value="1"/>
</dbReference>
<evidence type="ECO:0000313" key="3">
    <source>
        <dbReference type="Proteomes" id="UP000657006"/>
    </source>
</evidence>
<comment type="caution">
    <text evidence="2">The sequence shown here is derived from an EMBL/GenBank/DDBJ whole genome shotgun (WGS) entry which is preliminary data.</text>
</comment>